<evidence type="ECO:0000256" key="1">
    <source>
        <dbReference type="SAM" id="MobiDB-lite"/>
    </source>
</evidence>
<dbReference type="Proteomes" id="UP000265341">
    <property type="component" value="Unassembled WGS sequence"/>
</dbReference>
<dbReference type="SUPFAM" id="SSF53474">
    <property type="entry name" value="alpha/beta-Hydrolases"/>
    <property type="match status" value="1"/>
</dbReference>
<keyword evidence="3" id="KW-1185">Reference proteome</keyword>
<gene>
    <name evidence="2" type="ORF">Mrose_02446</name>
</gene>
<comment type="caution">
    <text evidence="2">The sequence shown here is derived from an EMBL/GenBank/DDBJ whole genome shotgun (WGS) entry which is preliminary data.</text>
</comment>
<organism evidence="2 3">
    <name type="scientific">Calidithermus roseus</name>
    <dbReference type="NCBI Taxonomy" id="1644118"/>
    <lineage>
        <taxon>Bacteria</taxon>
        <taxon>Thermotogati</taxon>
        <taxon>Deinococcota</taxon>
        <taxon>Deinococci</taxon>
        <taxon>Thermales</taxon>
        <taxon>Thermaceae</taxon>
        <taxon>Calidithermus</taxon>
    </lineage>
</organism>
<dbReference type="InterPro" id="IPR029058">
    <property type="entry name" value="AB_hydrolase_fold"/>
</dbReference>
<name>A0A399ERS2_9DEIN</name>
<evidence type="ECO:0000313" key="3">
    <source>
        <dbReference type="Proteomes" id="UP000265341"/>
    </source>
</evidence>
<dbReference type="Gene3D" id="3.40.50.1820">
    <property type="entry name" value="alpha/beta hydrolase"/>
    <property type="match status" value="1"/>
</dbReference>
<evidence type="ECO:0000313" key="2">
    <source>
        <dbReference type="EMBL" id="RIH84881.1"/>
    </source>
</evidence>
<accession>A0A399ERS2</accession>
<proteinExistence type="predicted"/>
<reference evidence="2 3" key="1">
    <citation type="submission" date="2018-08" db="EMBL/GenBank/DDBJ databases">
        <title>Meiothermus roseus NBRC 110900 genome sequencing project.</title>
        <authorList>
            <person name="Da Costa M.S."/>
            <person name="Albuquerque L."/>
            <person name="Raposo P."/>
            <person name="Froufe H.J.C."/>
            <person name="Barroso C.S."/>
            <person name="Egas C."/>
        </authorList>
    </citation>
    <scope>NUCLEOTIDE SEQUENCE [LARGE SCALE GENOMIC DNA]</scope>
    <source>
        <strain evidence="2 3">NBRC 110900</strain>
    </source>
</reference>
<feature type="region of interest" description="Disordered" evidence="1">
    <location>
        <begin position="1"/>
        <end position="21"/>
    </location>
</feature>
<dbReference type="AlphaFoldDB" id="A0A399ERS2"/>
<dbReference type="OrthoDB" id="1491023at2"/>
<dbReference type="RefSeq" id="WP_119278675.1">
    <property type="nucleotide sequence ID" value="NZ_QWLA01000050.1"/>
</dbReference>
<dbReference type="EMBL" id="QWLA01000050">
    <property type="protein sequence ID" value="RIH84881.1"/>
    <property type="molecule type" value="Genomic_DNA"/>
</dbReference>
<evidence type="ECO:0008006" key="4">
    <source>
        <dbReference type="Google" id="ProtNLM"/>
    </source>
</evidence>
<sequence length="494" mass="54097">MTDSNHAVSLRNGKFSPDPADHTTSLQDLEGLFAHLTSHPSRQTLVLHFHGGLTDFHSGLEVMNRLRPQYEAAGAYPVFFLWQTGIFDALEQALPGVLGEGIFKRLLEQILRGAVGKLSGDEGGRGLGDADLPDLVEVKAELKQPEAYPKMSATPRTTLLTPQEQAEFQKLLEHDPLLQTEVAEVINGLEGLPPDRGRDVGVQESVSSRLDESIKQELREAAMSPDRGLLDFVKPIALRGALVLFRVIKRLLEGKDHGLHATVVEEILRELYGGAVGGAVWGSMKDSSLNSFGDDPQCGGTAFLKKLRAYLEQHPHTRVVLVGHSAGSIFICNLLKEAARLQYPPDFKFDAVFLAAACDFGLFAQALEKGNLRSFHNFGLSDALEKADALLRLSPVPDFLKHLYPHSLLYLVSGLFEEQVDQPLVGMQRFHSGYDSPVVKNALARLQQIHSRMIWSEGPAMPEPSAALLSTADNHPAFDNDATTIKSLQSILAV</sequence>
<protein>
    <recommendedName>
        <fullName evidence="4">Alpha/beta hydrolase family protein</fullName>
    </recommendedName>
</protein>